<evidence type="ECO:0000256" key="2">
    <source>
        <dbReference type="SAM" id="Phobius"/>
    </source>
</evidence>
<name>D7FSP1_ECTSI</name>
<dbReference type="AlphaFoldDB" id="D7FSP1"/>
<feature type="compositionally biased region" description="Low complexity" evidence="1">
    <location>
        <begin position="57"/>
        <end position="70"/>
    </location>
</feature>
<feature type="compositionally biased region" description="Low complexity" evidence="1">
    <location>
        <begin position="18"/>
        <end position="40"/>
    </location>
</feature>
<evidence type="ECO:0000256" key="1">
    <source>
        <dbReference type="SAM" id="MobiDB-lite"/>
    </source>
</evidence>
<evidence type="ECO:0000313" key="3">
    <source>
        <dbReference type="EMBL" id="CBJ31182.1"/>
    </source>
</evidence>
<sequence length="373" mass="40187">MPTPGPKVPPTPAPTPTQEPAVLSTDDTSDNGGSSTTNDDQASTDRDITNEGDDDGAVVAASDASDSESSTTGVVALSVILAALVLGNAVWLACCLRRRKPPPTPPAGGHGATEDVEVGRLRRDLDTEHTRRVNAETLIHRSSGGGLRPGVFPSVGDVYQHVGHLADDALAWTEKAFAVGGSRQTWYGTTRSVLYNTFLVCREEVQRCLDERLQILSAFLGNAEPILLSAGDEKSLDPQYVLYECLCRKYRTIVSTEPDRMDELARLILQRCGEPADRGLANEITSGATWPSFEALMKNYLLVFVEMALQKPGIDFEDSLGDNVAFDPAEHCDLAPYSRAPTAQHCSIVFPSIRPQEAHPHSNAKIGVVRVPA</sequence>
<keyword evidence="2" id="KW-1133">Transmembrane helix</keyword>
<gene>
    <name evidence="3" type="ORF">Esi_0237_0024</name>
</gene>
<feature type="transmembrane region" description="Helical" evidence="2">
    <location>
        <begin position="74"/>
        <end position="96"/>
    </location>
</feature>
<feature type="compositionally biased region" description="Pro residues" evidence="1">
    <location>
        <begin position="1"/>
        <end position="17"/>
    </location>
</feature>
<keyword evidence="2" id="KW-0472">Membrane</keyword>
<reference evidence="3 4" key="1">
    <citation type="journal article" date="2010" name="Nature">
        <title>The Ectocarpus genome and the independent evolution of multicellularity in brown algae.</title>
        <authorList>
            <person name="Cock J.M."/>
            <person name="Sterck L."/>
            <person name="Rouze P."/>
            <person name="Scornet D."/>
            <person name="Allen A.E."/>
            <person name="Amoutzias G."/>
            <person name="Anthouard V."/>
            <person name="Artiguenave F."/>
            <person name="Aury J.M."/>
            <person name="Badger J.H."/>
            <person name="Beszteri B."/>
            <person name="Billiau K."/>
            <person name="Bonnet E."/>
            <person name="Bothwell J.H."/>
            <person name="Bowler C."/>
            <person name="Boyen C."/>
            <person name="Brownlee C."/>
            <person name="Carrano C.J."/>
            <person name="Charrier B."/>
            <person name="Cho G.Y."/>
            <person name="Coelho S.M."/>
            <person name="Collen J."/>
            <person name="Corre E."/>
            <person name="Da Silva C."/>
            <person name="Delage L."/>
            <person name="Delaroque N."/>
            <person name="Dittami S.M."/>
            <person name="Doulbeau S."/>
            <person name="Elias M."/>
            <person name="Farnham G."/>
            <person name="Gachon C.M."/>
            <person name="Gschloessl B."/>
            <person name="Heesch S."/>
            <person name="Jabbari K."/>
            <person name="Jubin C."/>
            <person name="Kawai H."/>
            <person name="Kimura K."/>
            <person name="Kloareg B."/>
            <person name="Kupper F.C."/>
            <person name="Lang D."/>
            <person name="Le Bail A."/>
            <person name="Leblanc C."/>
            <person name="Lerouge P."/>
            <person name="Lohr M."/>
            <person name="Lopez P.J."/>
            <person name="Martens C."/>
            <person name="Maumus F."/>
            <person name="Michel G."/>
            <person name="Miranda-Saavedra D."/>
            <person name="Morales J."/>
            <person name="Moreau H."/>
            <person name="Motomura T."/>
            <person name="Nagasato C."/>
            <person name="Napoli C.A."/>
            <person name="Nelson D.R."/>
            <person name="Nyvall-Collen P."/>
            <person name="Peters A.F."/>
            <person name="Pommier C."/>
            <person name="Potin P."/>
            <person name="Poulain J."/>
            <person name="Quesneville H."/>
            <person name="Read B."/>
            <person name="Rensing S.A."/>
            <person name="Ritter A."/>
            <person name="Rousvoal S."/>
            <person name="Samanta M."/>
            <person name="Samson G."/>
            <person name="Schroeder D.C."/>
            <person name="Segurens B."/>
            <person name="Strittmatter M."/>
            <person name="Tonon T."/>
            <person name="Tregear J.W."/>
            <person name="Valentin K."/>
            <person name="von Dassow P."/>
            <person name="Yamagishi T."/>
            <person name="Van de Peer Y."/>
            <person name="Wincker P."/>
        </authorList>
    </citation>
    <scope>NUCLEOTIDE SEQUENCE [LARGE SCALE GENOMIC DNA]</scope>
    <source>
        <strain evidence="4">Ec32 / CCAP1310/4</strain>
    </source>
</reference>
<dbReference type="EMBL" id="FN648417">
    <property type="protein sequence ID" value="CBJ31182.1"/>
    <property type="molecule type" value="Genomic_DNA"/>
</dbReference>
<dbReference type="EMBL" id="FN649743">
    <property type="protein sequence ID" value="CBJ31182.1"/>
    <property type="molecule type" value="Genomic_DNA"/>
</dbReference>
<keyword evidence="2" id="KW-0812">Transmembrane</keyword>
<proteinExistence type="predicted"/>
<protein>
    <submittedName>
        <fullName evidence="3">Uncharacterized protein</fullName>
    </submittedName>
</protein>
<evidence type="ECO:0000313" key="4">
    <source>
        <dbReference type="Proteomes" id="UP000002630"/>
    </source>
</evidence>
<organism evidence="3 4">
    <name type="scientific">Ectocarpus siliculosus</name>
    <name type="common">Brown alga</name>
    <name type="synonym">Conferva siliculosa</name>
    <dbReference type="NCBI Taxonomy" id="2880"/>
    <lineage>
        <taxon>Eukaryota</taxon>
        <taxon>Sar</taxon>
        <taxon>Stramenopiles</taxon>
        <taxon>Ochrophyta</taxon>
        <taxon>PX clade</taxon>
        <taxon>Phaeophyceae</taxon>
        <taxon>Ectocarpales</taxon>
        <taxon>Ectocarpaceae</taxon>
        <taxon>Ectocarpus</taxon>
    </lineage>
</organism>
<dbReference type="Proteomes" id="UP000002630">
    <property type="component" value="Linkage Group LG18"/>
</dbReference>
<dbReference type="OrthoDB" id="10310865at2759"/>
<keyword evidence="4" id="KW-1185">Reference proteome</keyword>
<accession>D7FSP1</accession>
<dbReference type="InParanoid" id="D7FSP1"/>
<feature type="region of interest" description="Disordered" evidence="1">
    <location>
        <begin position="1"/>
        <end position="70"/>
    </location>
</feature>